<dbReference type="AlphaFoldDB" id="A0AAT9GJ59"/>
<reference evidence="2" key="1">
    <citation type="submission" date="2024-02" db="EMBL/GenBank/DDBJ databases">
        <title>Sediminibacterium planktonica sp. nov. and Sediminibacterium longus sp. nov., isolated from surface lake and river water.</title>
        <authorList>
            <person name="Watanabe K."/>
            <person name="Takemine S."/>
            <person name="Ishii Y."/>
            <person name="Ogata Y."/>
            <person name="Shindo C."/>
            <person name="Suda W."/>
        </authorList>
    </citation>
    <scope>NUCLEOTIDE SEQUENCE</scope>
    <source>
        <strain evidence="2">KACHI17</strain>
    </source>
</reference>
<gene>
    <name evidence="2" type="ORF">KACHI17_14030</name>
</gene>
<dbReference type="Pfam" id="PF12706">
    <property type="entry name" value="Lactamase_B_2"/>
    <property type="match status" value="1"/>
</dbReference>
<name>A0AAT9GJ59_9BACT</name>
<dbReference type="InterPro" id="IPR001279">
    <property type="entry name" value="Metallo-B-lactamas"/>
</dbReference>
<dbReference type="EMBL" id="AP029612">
    <property type="protein sequence ID" value="BFG70522.1"/>
    <property type="molecule type" value="Genomic_DNA"/>
</dbReference>
<dbReference type="SMART" id="SM00849">
    <property type="entry name" value="Lactamase_B"/>
    <property type="match status" value="1"/>
</dbReference>
<dbReference type="SUPFAM" id="SSF56281">
    <property type="entry name" value="Metallo-hydrolase/oxidoreductase"/>
    <property type="match status" value="1"/>
</dbReference>
<dbReference type="PANTHER" id="PTHR42663:SF6">
    <property type="entry name" value="HYDROLASE C777.06C-RELATED"/>
    <property type="match status" value="1"/>
</dbReference>
<dbReference type="InterPro" id="IPR036866">
    <property type="entry name" value="RibonucZ/Hydroxyglut_hydro"/>
</dbReference>
<organism evidence="2">
    <name type="scientific">Sediminibacterium sp. KACHI17</name>
    <dbReference type="NCBI Taxonomy" id="1751071"/>
    <lineage>
        <taxon>Bacteria</taxon>
        <taxon>Pseudomonadati</taxon>
        <taxon>Bacteroidota</taxon>
        <taxon>Chitinophagia</taxon>
        <taxon>Chitinophagales</taxon>
        <taxon>Chitinophagaceae</taxon>
        <taxon>Sediminibacterium</taxon>
    </lineage>
</organism>
<evidence type="ECO:0000313" key="2">
    <source>
        <dbReference type="EMBL" id="BFG70522.1"/>
    </source>
</evidence>
<protein>
    <submittedName>
        <fullName evidence="2">MBL fold metallo-hydrolase</fullName>
    </submittedName>
</protein>
<sequence length="238" mass="27581">MIGCDCEVCTSTNPQDNRLRSSVLIQSALTSLVVDTTPDFRYQMLRINNRRLDAVVYTHPHKDHLAGLDDIRAYNYFTKKPMDIYANTLTEEALRRDYYYAFSDTRYPGVPELNLITIDEQPFFVGDIPVLPIEVWHYKMPVFGFRFGDFTYITDANRIEESEKEKIRGSKILVLNALRKENHLSHFTLSEAVLLAEELKIPQVYFTHISHQLGLHEVINGELPSHMQLAYDGLQLRL</sequence>
<dbReference type="PANTHER" id="PTHR42663">
    <property type="entry name" value="HYDROLASE C777.06C-RELATED-RELATED"/>
    <property type="match status" value="1"/>
</dbReference>
<feature type="domain" description="Metallo-beta-lactamase" evidence="1">
    <location>
        <begin position="19"/>
        <end position="208"/>
    </location>
</feature>
<dbReference type="Gene3D" id="3.60.15.10">
    <property type="entry name" value="Ribonuclease Z/Hydroxyacylglutathione hydrolase-like"/>
    <property type="match status" value="1"/>
</dbReference>
<dbReference type="CDD" id="cd16279">
    <property type="entry name" value="metallo-hydrolase-like_MBL-fold"/>
    <property type="match status" value="1"/>
</dbReference>
<evidence type="ECO:0000259" key="1">
    <source>
        <dbReference type="SMART" id="SM00849"/>
    </source>
</evidence>
<proteinExistence type="predicted"/>
<accession>A0AAT9GJ59</accession>